<sequence length="64" mass="7080">MSPGLAAMWLSFVAMGLLIVAALLIMFSRAKLKGFFRAIFSFVAYLLLIFGGLLMILVVINWPD</sequence>
<feature type="transmembrane region" description="Helical" evidence="1">
    <location>
        <begin position="39"/>
        <end position="62"/>
    </location>
</feature>
<protein>
    <recommendedName>
        <fullName evidence="4">DUF2768 domain-containing protein</fullName>
    </recommendedName>
</protein>
<dbReference type="InterPro" id="IPR020076">
    <property type="entry name" value="DUF2768"/>
</dbReference>
<feature type="transmembrane region" description="Helical" evidence="1">
    <location>
        <begin position="6"/>
        <end position="27"/>
    </location>
</feature>
<dbReference type="Proteomes" id="UP000656813">
    <property type="component" value="Unassembled WGS sequence"/>
</dbReference>
<name>A0A8J2ZUB7_9BACL</name>
<keyword evidence="1" id="KW-0472">Membrane</keyword>
<gene>
    <name evidence="2" type="ORF">GCM10007096_13330</name>
</gene>
<dbReference type="EMBL" id="BMFV01000007">
    <property type="protein sequence ID" value="GGH79020.1"/>
    <property type="molecule type" value="Genomic_DNA"/>
</dbReference>
<comment type="caution">
    <text evidence="2">The sequence shown here is derived from an EMBL/GenBank/DDBJ whole genome shotgun (WGS) entry which is preliminary data.</text>
</comment>
<reference evidence="2" key="2">
    <citation type="submission" date="2020-09" db="EMBL/GenBank/DDBJ databases">
        <authorList>
            <person name="Sun Q."/>
            <person name="Zhou Y."/>
        </authorList>
    </citation>
    <scope>NUCLEOTIDE SEQUENCE</scope>
    <source>
        <strain evidence="2">CGMCC 1.12777</strain>
    </source>
</reference>
<evidence type="ECO:0008006" key="4">
    <source>
        <dbReference type="Google" id="ProtNLM"/>
    </source>
</evidence>
<evidence type="ECO:0000256" key="1">
    <source>
        <dbReference type="SAM" id="Phobius"/>
    </source>
</evidence>
<keyword evidence="3" id="KW-1185">Reference proteome</keyword>
<dbReference type="Pfam" id="PF10966">
    <property type="entry name" value="DUF2768"/>
    <property type="match status" value="1"/>
</dbReference>
<evidence type="ECO:0000313" key="2">
    <source>
        <dbReference type="EMBL" id="GGH79020.1"/>
    </source>
</evidence>
<keyword evidence="1" id="KW-1133">Transmembrane helix</keyword>
<dbReference type="RefSeq" id="WP_188496620.1">
    <property type="nucleotide sequence ID" value="NZ_BMFV01000007.1"/>
</dbReference>
<dbReference type="AlphaFoldDB" id="A0A8J2ZUB7"/>
<proteinExistence type="predicted"/>
<accession>A0A8J2ZUB7</accession>
<evidence type="ECO:0000313" key="3">
    <source>
        <dbReference type="Proteomes" id="UP000656813"/>
    </source>
</evidence>
<organism evidence="2 3">
    <name type="scientific">Pullulanibacillus pueri</name>
    <dbReference type="NCBI Taxonomy" id="1437324"/>
    <lineage>
        <taxon>Bacteria</taxon>
        <taxon>Bacillati</taxon>
        <taxon>Bacillota</taxon>
        <taxon>Bacilli</taxon>
        <taxon>Bacillales</taxon>
        <taxon>Sporolactobacillaceae</taxon>
        <taxon>Pullulanibacillus</taxon>
    </lineage>
</organism>
<reference evidence="2" key="1">
    <citation type="journal article" date="2014" name="Int. J. Syst. Evol. Microbiol.">
        <title>Complete genome sequence of Corynebacterium casei LMG S-19264T (=DSM 44701T), isolated from a smear-ripened cheese.</title>
        <authorList>
            <consortium name="US DOE Joint Genome Institute (JGI-PGF)"/>
            <person name="Walter F."/>
            <person name="Albersmeier A."/>
            <person name="Kalinowski J."/>
            <person name="Ruckert C."/>
        </authorList>
    </citation>
    <scope>NUCLEOTIDE SEQUENCE</scope>
    <source>
        <strain evidence="2">CGMCC 1.12777</strain>
    </source>
</reference>
<keyword evidence="1" id="KW-0812">Transmembrane</keyword>